<keyword evidence="1" id="KW-1185">Reference proteome</keyword>
<dbReference type="AlphaFoldDB" id="A0A1I7WU79"/>
<evidence type="ECO:0000313" key="2">
    <source>
        <dbReference type="WBParaSite" id="Hba_08694"/>
    </source>
</evidence>
<proteinExistence type="predicted"/>
<name>A0A1I7WU79_HETBA</name>
<sequence length="69" mass="7909">MSLVDQLVQPIGHLTLYGAFPWDATACGRSIDTATKSYDVSNYVIINRRNRIDRLLLNVVLYSMFLLYI</sequence>
<organism evidence="1 2">
    <name type="scientific">Heterorhabditis bacteriophora</name>
    <name type="common">Entomopathogenic nematode worm</name>
    <dbReference type="NCBI Taxonomy" id="37862"/>
    <lineage>
        <taxon>Eukaryota</taxon>
        <taxon>Metazoa</taxon>
        <taxon>Ecdysozoa</taxon>
        <taxon>Nematoda</taxon>
        <taxon>Chromadorea</taxon>
        <taxon>Rhabditida</taxon>
        <taxon>Rhabditina</taxon>
        <taxon>Rhabditomorpha</taxon>
        <taxon>Strongyloidea</taxon>
        <taxon>Heterorhabditidae</taxon>
        <taxon>Heterorhabditis</taxon>
    </lineage>
</organism>
<evidence type="ECO:0000313" key="1">
    <source>
        <dbReference type="Proteomes" id="UP000095283"/>
    </source>
</evidence>
<dbReference type="Proteomes" id="UP000095283">
    <property type="component" value="Unplaced"/>
</dbReference>
<protein>
    <submittedName>
        <fullName evidence="2">Transposase</fullName>
    </submittedName>
</protein>
<accession>A0A1I7WU79</accession>
<dbReference type="WBParaSite" id="Hba_08694">
    <property type="protein sequence ID" value="Hba_08694"/>
    <property type="gene ID" value="Hba_08694"/>
</dbReference>
<reference evidence="2" key="1">
    <citation type="submission" date="2016-11" db="UniProtKB">
        <authorList>
            <consortium name="WormBaseParasite"/>
        </authorList>
    </citation>
    <scope>IDENTIFICATION</scope>
</reference>